<dbReference type="AlphaFoldDB" id="A0A3D9H7Q4"/>
<gene>
    <name evidence="1" type="ORF">DFQ10_102396</name>
</gene>
<protein>
    <submittedName>
        <fullName evidence="1">Uncharacterized protein</fullName>
    </submittedName>
</protein>
<comment type="caution">
    <text evidence="1">The sequence shown here is derived from an EMBL/GenBank/DDBJ whole genome shotgun (WGS) entry which is preliminary data.</text>
</comment>
<accession>A0A3D9H7Q4</accession>
<evidence type="ECO:0000313" key="1">
    <source>
        <dbReference type="EMBL" id="RED45523.1"/>
    </source>
</evidence>
<organism evidence="1 2">
    <name type="scientific">Winogradskyella eximia</name>
    <dbReference type="NCBI Taxonomy" id="262006"/>
    <lineage>
        <taxon>Bacteria</taxon>
        <taxon>Pseudomonadati</taxon>
        <taxon>Bacteroidota</taxon>
        <taxon>Flavobacteriia</taxon>
        <taxon>Flavobacteriales</taxon>
        <taxon>Flavobacteriaceae</taxon>
        <taxon>Winogradskyella</taxon>
    </lineage>
</organism>
<dbReference type="EMBL" id="QRDV01000002">
    <property type="protein sequence ID" value="RED45523.1"/>
    <property type="molecule type" value="Genomic_DNA"/>
</dbReference>
<reference evidence="1 2" key="1">
    <citation type="submission" date="2018-07" db="EMBL/GenBank/DDBJ databases">
        <title>Genomic Encyclopedia of Type Strains, Phase III (KMG-III): the genomes of soil and plant-associated and newly described type strains.</title>
        <authorList>
            <person name="Whitman W."/>
        </authorList>
    </citation>
    <scope>NUCLEOTIDE SEQUENCE [LARGE SCALE GENOMIC DNA]</scope>
    <source>
        <strain evidence="1 2">CECT 7946</strain>
    </source>
</reference>
<dbReference type="Proteomes" id="UP000256980">
    <property type="component" value="Unassembled WGS sequence"/>
</dbReference>
<dbReference type="RefSeq" id="WP_115816821.1">
    <property type="nucleotide sequence ID" value="NZ_CANKZP010000002.1"/>
</dbReference>
<dbReference type="OrthoDB" id="1444720at2"/>
<evidence type="ECO:0000313" key="2">
    <source>
        <dbReference type="Proteomes" id="UP000256980"/>
    </source>
</evidence>
<keyword evidence="2" id="KW-1185">Reference proteome</keyword>
<name>A0A3D9H7Q4_9FLAO</name>
<sequence>MKKNLKFLLLAPFLMAILCESDDDQCRSISPEFWLDVENISDNYNTDEIIWISAEANSELLLGCPGEDMRQVLRDGLFVLKLTNELENLNALVVQDYDVIYEFGSAYDGSYCSEYVSYVPEYLDNELVYKFRIGISINQPGDYCLAMVRNNYFNFEQENNFEIFEPYNTLDNNVKFNRCGNTYIRYGYLDRYFLSINP</sequence>
<proteinExistence type="predicted"/>